<dbReference type="RefSeq" id="WP_408164935.1">
    <property type="nucleotide sequence ID" value="NZ_JAQQFR010000001.1"/>
</dbReference>
<dbReference type="SUPFAM" id="SSF49313">
    <property type="entry name" value="Cadherin-like"/>
    <property type="match status" value="5"/>
</dbReference>
<dbReference type="EMBL" id="JAQQFR010000001">
    <property type="protein sequence ID" value="MFL9876996.1"/>
    <property type="molecule type" value="Genomic_DNA"/>
</dbReference>
<feature type="domain" description="Autotransporter" evidence="2">
    <location>
        <begin position="1356"/>
        <end position="1637"/>
    </location>
</feature>
<evidence type="ECO:0000313" key="4">
    <source>
        <dbReference type="Proteomes" id="UP001629214"/>
    </source>
</evidence>
<dbReference type="SMART" id="SM00736">
    <property type="entry name" value="CADG"/>
    <property type="match status" value="1"/>
</dbReference>
<dbReference type="SUPFAM" id="SSF103515">
    <property type="entry name" value="Autotransporter"/>
    <property type="match status" value="1"/>
</dbReference>
<dbReference type="SMART" id="SM00869">
    <property type="entry name" value="Autotransporter"/>
    <property type="match status" value="1"/>
</dbReference>
<feature type="compositionally biased region" description="Basic and acidic residues" evidence="1">
    <location>
        <begin position="1332"/>
        <end position="1342"/>
    </location>
</feature>
<evidence type="ECO:0000259" key="2">
    <source>
        <dbReference type="PROSITE" id="PS51208"/>
    </source>
</evidence>
<dbReference type="Proteomes" id="UP001629214">
    <property type="component" value="Unassembled WGS sequence"/>
</dbReference>
<dbReference type="PROSITE" id="PS51208">
    <property type="entry name" value="AUTOTRANSPORTER"/>
    <property type="match status" value="1"/>
</dbReference>
<protein>
    <submittedName>
        <fullName evidence="3">Ig domain-containing protein</fullName>
    </submittedName>
</protein>
<evidence type="ECO:0000313" key="3">
    <source>
        <dbReference type="EMBL" id="MFL9876996.1"/>
    </source>
</evidence>
<sequence>MFTFPSNGSLVAADLTTGDSNTWINYSNSGNGQLTDTFTLKDDSNNPMVFNITISAPTSPLTVSPTASANPVVAQSFSQQMSTTGGTGPYTYALVAGSLPPGITFNDSTGAFGGSATASGGYNFSIKVSDSATPSNTFTKPYQMNVGAATLSISPGTLPNGTATVAYSQQMSASGGIAPYSYAMDTTNFPGGGSPLSISSTGLISGTPTTAGTATFRIVVTDSTSGTPAIATANYSMTIDPLPPPVAGPVSMTVNYNSTLNAATLSLSGGPTASVAVPTAPLHGATLISGTTIRYTPTIGYNGPDSFTYTATNAGGTSAPATVSVTMTAPTITVSPSVTALSATTISAFSQSFSASGGSGPYTYSQTGTLPTGLSFNAGTATLSGTPTQAGVFSFTITATDSSTGTAVTGSRNYTLTVAAPTLTLVANSVNLERGVPAPTIQFVAGGGTAPYTYAVTSNSLPAGLNLSASSGAVTGTPTVAGNYSYTVTATDSNGFTVTLPMSGGIGKGAPIANAVSSSVAYNTGSSSATTIAASIGASGGTAASLTVASGASHGTVSVLSATSFSYTPTAGYAGTDSFTYTATNAVGTSNTATVSITVSPPALNLSPAGPALSGATVGLAYSQTFTGSGGTSPYNYSVIAGSLPNGLTLTGGTLSGIPTQSGNFSFTLKAQDSSTGAGAPFNTSNNYTLAVGNPTLGISPSSLTTPQVGIAFSQQLSTSGGTSPYTYTVTAGATPAGLNVSGTGLISGTPTAAGAYNFSVTSADNYSVTTTINYSGTVGAGKPVTASSTAAVSYSSSNNSITATITGGAPTSLNITTAAAHGTASPSGVTGFTYTPTAGYSGTDTFSYTATNAVGTSAVATVTVTISAPTVIITPSTTWSVRQGTAYSQTLTWSGGTAPYSTITVTGLPTGLTYSTSTTGATISGTPTQNGSFSLTASASDSSTPTPVTKSQNFTLTVGQAVPVAVADSATTNANQAVTIPVTNNDTSAITSIAIVTTPLHGSATVSGLGVIYTPNTNYFGSDSFTYTATGPGGTSSSATVSVTVTALAVPTSPPQSASVQAGQSVTLHVGAAAANGPITAVTIVGAPTSGSAVVNGTDIVYTAIAGFTGNVQFTYTLSNVFGASALVTATVSASAVPVASNQSVAVAAGVTATVDVTAGATGGPFTAAAIVAVNPATAGTATMVNAASSGSPSYRLNFTPAAAFSGVATVTFTLSNASGPSAAATVTITVGARTNAANDPQVKGLVAAHGQTASRFATAQLGNFSRRLESLHGTGWAPSSFGLGFGQPTAPIKPLLAQWSEDEVDRVVGSPLQAGMRKVGWPLLSQANKPETKPVAESSKDLAALPELPSKREQSRQELSLWIAGTVDFGQRNSNGQQEGFRFTTNGVSMGADYRLSDQLTIGVGTGYSRDRSDIGDNGSKTIGQAVVATVYGSVRPTPNIFIDGMLGYGALNFDSTRYVTDDGSFATGQRGGKQLFVALSSGYEFRGESWMWSPYGKVDLASTTLAQYTEAAAGNNALTYFKQRVRTSSGTFGLRTEGQYLSRFGMWTPRARLEYRRQFSGAGEAGISYADLASSSPAYVIRSDDSFTGNWTAGLGMRLLLSNGTSLIVDYSSNLNVGQGRYSSVLLGINVPLR</sequence>
<feature type="region of interest" description="Disordered" evidence="1">
    <location>
        <begin position="924"/>
        <end position="949"/>
    </location>
</feature>
<dbReference type="InterPro" id="IPR036709">
    <property type="entry name" value="Autotransporte_beta_dom_sf"/>
</dbReference>
<dbReference type="InterPro" id="IPR006644">
    <property type="entry name" value="Cadg"/>
</dbReference>
<dbReference type="InterPro" id="IPR015919">
    <property type="entry name" value="Cadherin-like_sf"/>
</dbReference>
<dbReference type="Gene3D" id="2.40.128.130">
    <property type="entry name" value="Autotransporter beta-domain"/>
    <property type="match status" value="1"/>
</dbReference>
<dbReference type="Pfam" id="PF05345">
    <property type="entry name" value="He_PIG"/>
    <property type="match status" value="7"/>
</dbReference>
<dbReference type="Pfam" id="PF03797">
    <property type="entry name" value="Autotransporter"/>
    <property type="match status" value="1"/>
</dbReference>
<proteinExistence type="predicted"/>
<feature type="region of interest" description="Disordered" evidence="1">
    <location>
        <begin position="1330"/>
        <end position="1353"/>
    </location>
</feature>
<organism evidence="3 4">
    <name type="scientific">Herbaspirillum rhizosphaerae</name>
    <dbReference type="NCBI Taxonomy" id="346179"/>
    <lineage>
        <taxon>Bacteria</taxon>
        <taxon>Pseudomonadati</taxon>
        <taxon>Pseudomonadota</taxon>
        <taxon>Betaproteobacteria</taxon>
        <taxon>Burkholderiales</taxon>
        <taxon>Oxalobacteraceae</taxon>
        <taxon>Herbaspirillum</taxon>
    </lineage>
</organism>
<keyword evidence="4" id="KW-1185">Reference proteome</keyword>
<reference evidence="3 4" key="1">
    <citation type="journal article" date="2024" name="Chem. Sci.">
        <title>Discovery of megapolipeptins by genome mining of a Burkholderiales bacteria collection.</title>
        <authorList>
            <person name="Paulo B.S."/>
            <person name="Recchia M.J.J."/>
            <person name="Lee S."/>
            <person name="Fergusson C.H."/>
            <person name="Romanowski S.B."/>
            <person name="Hernandez A."/>
            <person name="Krull N."/>
            <person name="Liu D.Y."/>
            <person name="Cavanagh H."/>
            <person name="Bos A."/>
            <person name="Gray C.A."/>
            <person name="Murphy B.T."/>
            <person name="Linington R.G."/>
            <person name="Eustaquio A.S."/>
        </authorList>
    </citation>
    <scope>NUCLEOTIDE SEQUENCE [LARGE SCALE GENOMIC DNA]</scope>
    <source>
        <strain evidence="3 4">RL21-008-BIB-B</strain>
    </source>
</reference>
<dbReference type="NCBIfam" id="NF012211">
    <property type="entry name" value="tand_rpt_95"/>
    <property type="match status" value="2"/>
</dbReference>
<dbReference type="Gene3D" id="2.60.40.10">
    <property type="entry name" value="Immunoglobulins"/>
    <property type="match status" value="6"/>
</dbReference>
<dbReference type="InterPro" id="IPR005546">
    <property type="entry name" value="Autotransporte_beta"/>
</dbReference>
<gene>
    <name evidence="3" type="ORF">PQR63_01275</name>
</gene>
<evidence type="ECO:0000256" key="1">
    <source>
        <dbReference type="SAM" id="MobiDB-lite"/>
    </source>
</evidence>
<dbReference type="Gene3D" id="2.60.40.3440">
    <property type="match status" value="4"/>
</dbReference>
<accession>A0ABW8Z1N4</accession>
<name>A0ABW8Z1N4_9BURK</name>
<dbReference type="Pfam" id="PF17963">
    <property type="entry name" value="Big_9"/>
    <property type="match status" value="6"/>
</dbReference>
<dbReference type="PANTHER" id="PTHR37494:SF1">
    <property type="entry name" value="STAPHYLOCOCCUS AUREUS SURFACE PROTEIN A"/>
    <property type="match status" value="1"/>
</dbReference>
<comment type="caution">
    <text evidence="3">The sequence shown here is derived from an EMBL/GenBank/DDBJ whole genome shotgun (WGS) entry which is preliminary data.</text>
</comment>
<dbReference type="PANTHER" id="PTHR37494">
    <property type="entry name" value="HEMAGGLUTININ"/>
    <property type="match status" value="1"/>
</dbReference>
<dbReference type="InterPro" id="IPR013783">
    <property type="entry name" value="Ig-like_fold"/>
</dbReference>